<dbReference type="OrthoDB" id="1490466at2"/>
<evidence type="ECO:0000313" key="2">
    <source>
        <dbReference type="Proteomes" id="UP000247792"/>
    </source>
</evidence>
<dbReference type="AlphaFoldDB" id="A0A318J8S2"/>
<gene>
    <name evidence="1" type="ORF">DFR42_104152</name>
</gene>
<name>A0A318J8S2_9BURK</name>
<dbReference type="Proteomes" id="UP000247792">
    <property type="component" value="Unassembled WGS sequence"/>
</dbReference>
<dbReference type="RefSeq" id="WP_110255702.1">
    <property type="nucleotide sequence ID" value="NZ_QJKB01000004.1"/>
</dbReference>
<protein>
    <submittedName>
        <fullName evidence="1">Uncharacterized protein</fullName>
    </submittedName>
</protein>
<comment type="caution">
    <text evidence="1">The sequence shown here is derived from an EMBL/GenBank/DDBJ whole genome shotgun (WGS) entry which is preliminary data.</text>
</comment>
<dbReference type="EMBL" id="QJKB01000004">
    <property type="protein sequence ID" value="PXX43151.1"/>
    <property type="molecule type" value="Genomic_DNA"/>
</dbReference>
<keyword evidence="2" id="KW-1185">Reference proteome</keyword>
<organism evidence="1 2">
    <name type="scientific">Undibacterium pigrum</name>
    <dbReference type="NCBI Taxonomy" id="401470"/>
    <lineage>
        <taxon>Bacteria</taxon>
        <taxon>Pseudomonadati</taxon>
        <taxon>Pseudomonadota</taxon>
        <taxon>Betaproteobacteria</taxon>
        <taxon>Burkholderiales</taxon>
        <taxon>Oxalobacteraceae</taxon>
        <taxon>Undibacterium</taxon>
    </lineage>
</organism>
<evidence type="ECO:0000313" key="1">
    <source>
        <dbReference type="EMBL" id="PXX43151.1"/>
    </source>
</evidence>
<accession>A0A318J8S2</accession>
<reference evidence="1 2" key="1">
    <citation type="submission" date="2018-05" db="EMBL/GenBank/DDBJ databases">
        <title>Genomic Encyclopedia of Type Strains, Phase IV (KMG-IV): sequencing the most valuable type-strain genomes for metagenomic binning, comparative biology and taxonomic classification.</title>
        <authorList>
            <person name="Goeker M."/>
        </authorList>
    </citation>
    <scope>NUCLEOTIDE SEQUENCE [LARGE SCALE GENOMIC DNA]</scope>
    <source>
        <strain evidence="1 2">DSM 19792</strain>
    </source>
</reference>
<proteinExistence type="predicted"/>
<sequence length="335" mass="38045">MAINIHYQDDTGDHERDYEQWRGLLLNVSNASKPALRLRTAAGKRMRLDAGDLPLLWAEIDEGYSGVSVYRNLPQHQEWLPAISSAEVQHIASAASGSQQRLWLKHFAKALRNVDISCLSDGLWSLEYCDGSQVYHPHWRGKYRLRDWHLGGGEEDVQLLHAPVVYLDWCMSGNGQVLNVFAAQHKDSGRVKWWRKLARAGQLPPILVWYIHGLNAYLILDGHDRLQASLLEGVRPGFAVLTSFYEVAVQGDPRREQAILRQVNLVAERIAQGIHINPDSFAGMQKLLAQAFDHRPMRRFITRSTANLQPQVWQDEVSAFMHGKGKPEAFYVEGL</sequence>
<dbReference type="CDD" id="cd16387">
    <property type="entry name" value="ParB_N_Srx"/>
    <property type="match status" value="1"/>
</dbReference>